<dbReference type="InterPro" id="IPR051795">
    <property type="entry name" value="Glycosyl_Hydrlase_43"/>
</dbReference>
<dbReference type="PANTHER" id="PTHR42812">
    <property type="entry name" value="BETA-XYLOSIDASE"/>
    <property type="match status" value="1"/>
</dbReference>
<dbReference type="SUPFAM" id="SSF49899">
    <property type="entry name" value="Concanavalin A-like lectins/glucanases"/>
    <property type="match status" value="1"/>
</dbReference>
<dbReference type="Proteomes" id="UP001649230">
    <property type="component" value="Chromosome"/>
</dbReference>
<evidence type="ECO:0000256" key="2">
    <source>
        <dbReference type="ARBA" id="ARBA00022801"/>
    </source>
</evidence>
<dbReference type="SUPFAM" id="SSF75005">
    <property type="entry name" value="Arabinanase/levansucrase/invertase"/>
    <property type="match status" value="1"/>
</dbReference>
<evidence type="ECO:0000313" key="7">
    <source>
        <dbReference type="Proteomes" id="UP001649230"/>
    </source>
</evidence>
<dbReference type="InterPro" id="IPR006710">
    <property type="entry name" value="Glyco_hydro_43"/>
</dbReference>
<dbReference type="PANTHER" id="PTHR42812:SF12">
    <property type="entry name" value="BETA-XYLOSIDASE-RELATED"/>
    <property type="match status" value="1"/>
</dbReference>
<dbReference type="Gene3D" id="2.115.10.20">
    <property type="entry name" value="Glycosyl hydrolase domain, family 43"/>
    <property type="match status" value="1"/>
</dbReference>
<evidence type="ECO:0000256" key="4">
    <source>
        <dbReference type="RuleBase" id="RU361187"/>
    </source>
</evidence>
<keyword evidence="2 4" id="KW-0378">Hydrolase</keyword>
<proteinExistence type="inferred from homology"/>
<dbReference type="GO" id="GO:0016787">
    <property type="term" value="F:hydrolase activity"/>
    <property type="evidence" value="ECO:0007669"/>
    <property type="project" value="UniProtKB-KW"/>
</dbReference>
<dbReference type="Pfam" id="PF17851">
    <property type="entry name" value="GH43_C2"/>
    <property type="match status" value="1"/>
</dbReference>
<reference evidence="6 7" key="1">
    <citation type="journal article" date="2024" name="Int. J. Syst. Evol. Microbiol.">
        <title>Paenibacillus hexagrammi sp. nov., a novel bacterium isolated from the gut content of Hexagrammos agrammus.</title>
        <authorList>
            <person name="Jung H.K."/>
            <person name="Kim D.G."/>
            <person name="Zin H."/>
            <person name="Park J."/>
            <person name="Jung H."/>
            <person name="Kim Y.O."/>
            <person name="Kong H.J."/>
            <person name="Kim J.W."/>
            <person name="Kim Y.S."/>
        </authorList>
    </citation>
    <scope>NUCLEOTIDE SEQUENCE [LARGE SCALE GENOMIC DNA]</scope>
    <source>
        <strain evidence="6 7">YPD9-1</strain>
    </source>
</reference>
<comment type="similarity">
    <text evidence="1 4">Belongs to the glycosyl hydrolase 43 family.</text>
</comment>
<name>A0ABY3SEW4_9BACL</name>
<keyword evidence="3 4" id="KW-0326">Glycosidase</keyword>
<accession>A0ABY3SEW4</accession>
<dbReference type="EMBL" id="CP090978">
    <property type="protein sequence ID" value="UJF31726.1"/>
    <property type="molecule type" value="Genomic_DNA"/>
</dbReference>
<evidence type="ECO:0000259" key="5">
    <source>
        <dbReference type="Pfam" id="PF17851"/>
    </source>
</evidence>
<gene>
    <name evidence="6" type="ORF">L0M14_18325</name>
</gene>
<dbReference type="InterPro" id="IPR023296">
    <property type="entry name" value="Glyco_hydro_beta-prop_sf"/>
</dbReference>
<feature type="domain" description="Beta-xylosidase C-terminal Concanavalin A-like" evidence="5">
    <location>
        <begin position="324"/>
        <end position="530"/>
    </location>
</feature>
<protein>
    <submittedName>
        <fullName evidence="6">Glycoside hydrolase family 43 protein</fullName>
    </submittedName>
</protein>
<dbReference type="Pfam" id="PF04616">
    <property type="entry name" value="Glyco_hydro_43"/>
    <property type="match status" value="1"/>
</dbReference>
<evidence type="ECO:0000256" key="1">
    <source>
        <dbReference type="ARBA" id="ARBA00009865"/>
    </source>
</evidence>
<organism evidence="6 7">
    <name type="scientific">Paenibacillus hexagrammi</name>
    <dbReference type="NCBI Taxonomy" id="2908839"/>
    <lineage>
        <taxon>Bacteria</taxon>
        <taxon>Bacillati</taxon>
        <taxon>Bacillota</taxon>
        <taxon>Bacilli</taxon>
        <taxon>Bacillales</taxon>
        <taxon>Paenibacillaceae</taxon>
        <taxon>Paenibacillus</taxon>
    </lineage>
</organism>
<keyword evidence="7" id="KW-1185">Reference proteome</keyword>
<sequence>MKIQNPVLRGFNPDPSFLRVGDDYYLATSTFEWFPGVQIHHSKDLVNWQLLTHPLTRMSQLNLIGCPNSGGVWAPCLSHDGQQFYLLYSNVKCLTGVYKDTPNYVITAQDIHGPWSEPVYVNSSGFDPSLFHDDDGRKWLLNMVWDHRKGRNRFHGINLQEYCADQRRLIGPVTTIFKGTSLGGTEGPHLYKKDGFYYLMVAEGGTSYNHAVTVARSRNLTGPYEVDPCNPVLTSKGKSHLRLQKAGHASLVETQTGEWYIAHLCARPVNEDGECNLGRETAIQRCEWNEEGWLRVVDSTMSPQEEVEPPNLPSHAFPEVPFLDHFDETQLSVHFSTLRDPAHPDWLSLTERPGWLRIRGRESLNSLHRQSMVARRLQSFKAEVETCLEFTPDHFQQMAGLIAYYNTENHYYLHLTHEESKGPVLQLISSMRGKYNELLEEPITLADTMRVWLKVHFNESYLQFYYSMDGSEWNLIGPVLDAAKLSDEYATISQDGYFRSWGFTGTFVGMCVQDLSGQLKAADFDYFSYREWK</sequence>
<evidence type="ECO:0000256" key="3">
    <source>
        <dbReference type="ARBA" id="ARBA00023295"/>
    </source>
</evidence>
<dbReference type="InterPro" id="IPR013320">
    <property type="entry name" value="ConA-like_dom_sf"/>
</dbReference>
<dbReference type="Gene3D" id="2.60.120.200">
    <property type="match status" value="1"/>
</dbReference>
<dbReference type="CDD" id="cd09000">
    <property type="entry name" value="GH43_SXA-like"/>
    <property type="match status" value="1"/>
</dbReference>
<evidence type="ECO:0000313" key="6">
    <source>
        <dbReference type="EMBL" id="UJF31726.1"/>
    </source>
</evidence>
<dbReference type="InterPro" id="IPR041542">
    <property type="entry name" value="GH43_C2"/>
</dbReference>
<dbReference type="RefSeq" id="WP_235118071.1">
    <property type="nucleotide sequence ID" value="NZ_CP090978.1"/>
</dbReference>